<dbReference type="Proteomes" id="UP001501417">
    <property type="component" value="Unassembled WGS sequence"/>
</dbReference>
<gene>
    <name evidence="2" type="ORF">GCM10023161_45980</name>
</gene>
<proteinExistence type="predicted"/>
<accession>A0ABP8F5F3</accession>
<keyword evidence="1" id="KW-0472">Membrane</keyword>
<keyword evidence="1" id="KW-0812">Transmembrane</keyword>
<evidence type="ECO:0000256" key="1">
    <source>
        <dbReference type="SAM" id="Phobius"/>
    </source>
</evidence>
<protein>
    <submittedName>
        <fullName evidence="2">Uncharacterized protein</fullName>
    </submittedName>
</protein>
<sequence length="207" mass="22179">MGYPYPAPPPYPGYPPAVPPRPTAGKSATTLITIGIVLLGLGGLNLFFHAARVASSQAERSRNTSMQVGECVNESTFKAEHFASRPDNDCANPAAVYELAFKGGPSATCPDGKRDHSVYDRFTDDDSILCFAFNLKEGQCYRVPSLDAADTDMTMRLDDCPPHSGATQVKVVQRIDGSTDKTQCPQGSKGIGYPVPARVYCLARADS</sequence>
<reference evidence="3" key="1">
    <citation type="journal article" date="2019" name="Int. J. Syst. Evol. Microbiol.">
        <title>The Global Catalogue of Microorganisms (GCM) 10K type strain sequencing project: providing services to taxonomists for standard genome sequencing and annotation.</title>
        <authorList>
            <consortium name="The Broad Institute Genomics Platform"/>
            <consortium name="The Broad Institute Genome Sequencing Center for Infectious Disease"/>
            <person name="Wu L."/>
            <person name="Ma J."/>
        </authorList>
    </citation>
    <scope>NUCLEOTIDE SEQUENCE [LARGE SCALE GENOMIC DNA]</scope>
    <source>
        <strain evidence="3">JCM 17782</strain>
    </source>
</reference>
<evidence type="ECO:0000313" key="3">
    <source>
        <dbReference type="Proteomes" id="UP001501417"/>
    </source>
</evidence>
<name>A0ABP8F5F3_9MYCO</name>
<dbReference type="EMBL" id="BAABGF010000052">
    <property type="protein sequence ID" value="GAA4295491.1"/>
    <property type="molecule type" value="Genomic_DNA"/>
</dbReference>
<keyword evidence="3" id="KW-1185">Reference proteome</keyword>
<feature type="transmembrane region" description="Helical" evidence="1">
    <location>
        <begin position="28"/>
        <end position="48"/>
    </location>
</feature>
<keyword evidence="1" id="KW-1133">Transmembrane helix</keyword>
<comment type="caution">
    <text evidence="2">The sequence shown here is derived from an EMBL/GenBank/DDBJ whole genome shotgun (WGS) entry which is preliminary data.</text>
</comment>
<evidence type="ECO:0000313" key="2">
    <source>
        <dbReference type="EMBL" id="GAA4295491.1"/>
    </source>
</evidence>
<organism evidence="2 3">
    <name type="scientific">Mycobacterium paraffinicum</name>
    <dbReference type="NCBI Taxonomy" id="53378"/>
    <lineage>
        <taxon>Bacteria</taxon>
        <taxon>Bacillati</taxon>
        <taxon>Actinomycetota</taxon>
        <taxon>Actinomycetes</taxon>
        <taxon>Mycobacteriales</taxon>
        <taxon>Mycobacteriaceae</taxon>
        <taxon>Mycobacterium</taxon>
    </lineage>
</organism>